<dbReference type="CDD" id="cd20821">
    <property type="entry name" value="C1_MgcRacGAP"/>
    <property type="match status" value="1"/>
</dbReference>
<feature type="compositionally biased region" description="Polar residues" evidence="9">
    <location>
        <begin position="204"/>
        <end position="226"/>
    </location>
</feature>
<dbReference type="GO" id="GO:0030496">
    <property type="term" value="C:midbody"/>
    <property type="evidence" value="ECO:0007669"/>
    <property type="project" value="TreeGrafter"/>
</dbReference>
<dbReference type="GO" id="GO:0005634">
    <property type="term" value="C:nucleus"/>
    <property type="evidence" value="ECO:0007669"/>
    <property type="project" value="TreeGrafter"/>
</dbReference>
<dbReference type="AlphaFoldDB" id="A0A8S3ZNA3"/>
<evidence type="ECO:0000259" key="10">
    <source>
        <dbReference type="PROSITE" id="PS50081"/>
    </source>
</evidence>
<evidence type="ECO:0000256" key="3">
    <source>
        <dbReference type="ARBA" id="ARBA00022723"/>
    </source>
</evidence>
<feature type="domain" description="Phorbol-ester/DAG-type" evidence="10">
    <location>
        <begin position="298"/>
        <end position="347"/>
    </location>
</feature>
<keyword evidence="3" id="KW-0479">Metal-binding</keyword>
<keyword evidence="13" id="KW-1185">Reference proteome</keyword>
<accession>A0A8S3ZNA3</accession>
<dbReference type="GO" id="GO:0051233">
    <property type="term" value="C:spindle midzone"/>
    <property type="evidence" value="ECO:0007669"/>
    <property type="project" value="TreeGrafter"/>
</dbReference>
<keyword evidence="2" id="KW-0217">Developmental protein</keyword>
<reference evidence="12" key="1">
    <citation type="submission" date="2021-04" db="EMBL/GenBank/DDBJ databases">
        <authorList>
            <consortium name="Molecular Ecology Group"/>
        </authorList>
    </citation>
    <scope>NUCLEOTIDE SEQUENCE</scope>
</reference>
<evidence type="ECO:0000256" key="1">
    <source>
        <dbReference type="ARBA" id="ARBA00022468"/>
    </source>
</evidence>
<feature type="non-terminal residue" evidence="12">
    <location>
        <position position="606"/>
    </location>
</feature>
<evidence type="ECO:0000256" key="8">
    <source>
        <dbReference type="SAM" id="Coils"/>
    </source>
</evidence>
<keyword evidence="1" id="KW-0343">GTPase activation</keyword>
<dbReference type="GO" id="GO:0051256">
    <property type="term" value="P:mitotic spindle midzone assembly"/>
    <property type="evidence" value="ECO:0007669"/>
    <property type="project" value="TreeGrafter"/>
</dbReference>
<organism evidence="12 13">
    <name type="scientific">Candidula unifasciata</name>
    <dbReference type="NCBI Taxonomy" id="100452"/>
    <lineage>
        <taxon>Eukaryota</taxon>
        <taxon>Metazoa</taxon>
        <taxon>Spiralia</taxon>
        <taxon>Lophotrochozoa</taxon>
        <taxon>Mollusca</taxon>
        <taxon>Gastropoda</taxon>
        <taxon>Heterobranchia</taxon>
        <taxon>Euthyneura</taxon>
        <taxon>Panpulmonata</taxon>
        <taxon>Eupulmonata</taxon>
        <taxon>Stylommatophora</taxon>
        <taxon>Helicina</taxon>
        <taxon>Helicoidea</taxon>
        <taxon>Geomitridae</taxon>
        <taxon>Candidula</taxon>
    </lineage>
</organism>
<dbReference type="SMART" id="SM00109">
    <property type="entry name" value="C1"/>
    <property type="match status" value="1"/>
</dbReference>
<sequence>MDSSLVIVPQFDDLMRKANVLQAGCEAEFIAFAMNQDEVRKKWLSAEQKNESLEDKVKRLESQNASLETQLKHARMQAEYELQRRKAAEREKDDMDRQIGVIRELLNDKNSKSILHEQDRDRLAAIANNYRQNGHMDLSNPRLNTIMEQSASFLSDVSYDKTEEDPLGYSKLRSGRKFKRPSAPPEDELDNTPPKRQRDEEGHNTSVVTATITIDSTGKPSATVETNIPKLNKSFSEPSLDKRGQHGGDSGAESDDELFNRNNNYNTNARPRKSILKNTPETPTLRKANSAGRGLNRVHIFMPKTVIKPETCAPCGKRIRFSKMAMKCKECRAACHPECKDKLSLPCIPSCPSASGGNKFSEGLISDFVPCERPMIPRLVVNCANEIENRGLQEVGIYRVPGSDKEIKELKEKFLKGRYPHLSSIHDIHVVCGCLKDFLRSLKEPLITYALWSRFVEAAEMTSRERSQEELCHLVNSLPQANKDTLAFLVQHLQTVATSPSCKMPTANLARVFGPTVIGYSSPEPQLQMMMTETRKQNQVMERLLEIPNQFWSEILNVDDISLFPAGTPYTPEDLHYAPRSMLGPISTPDMPDMYAHDITRSQATP</sequence>
<dbReference type="GO" id="GO:0007283">
    <property type="term" value="P:spermatogenesis"/>
    <property type="evidence" value="ECO:0007669"/>
    <property type="project" value="UniProtKB-KW"/>
</dbReference>
<keyword evidence="4" id="KW-0863">Zinc-finger</keyword>
<evidence type="ECO:0000259" key="11">
    <source>
        <dbReference type="PROSITE" id="PS50238"/>
    </source>
</evidence>
<dbReference type="PROSITE" id="PS00479">
    <property type="entry name" value="ZF_DAG_PE_1"/>
    <property type="match status" value="1"/>
</dbReference>
<dbReference type="Pfam" id="PF00130">
    <property type="entry name" value="C1_1"/>
    <property type="match status" value="1"/>
</dbReference>
<feature type="coiled-coil region" evidence="8">
    <location>
        <begin position="43"/>
        <end position="77"/>
    </location>
</feature>
<dbReference type="SMART" id="SM00324">
    <property type="entry name" value="RhoGAP"/>
    <property type="match status" value="1"/>
</dbReference>
<comment type="caution">
    <text evidence="12">The sequence shown here is derived from an EMBL/GenBank/DDBJ whole genome shotgun (WGS) entry which is preliminary data.</text>
</comment>
<dbReference type="PROSITE" id="PS50081">
    <property type="entry name" value="ZF_DAG_PE_2"/>
    <property type="match status" value="1"/>
</dbReference>
<dbReference type="FunFam" id="3.30.60.20:FF:000033">
    <property type="entry name" value="Rac GTPase-activating protein 1"/>
    <property type="match status" value="1"/>
</dbReference>
<dbReference type="Gene3D" id="1.10.555.10">
    <property type="entry name" value="Rho GTPase activation protein"/>
    <property type="match status" value="1"/>
</dbReference>
<keyword evidence="8" id="KW-0175">Coiled coil</keyword>
<dbReference type="Proteomes" id="UP000678393">
    <property type="component" value="Unassembled WGS sequence"/>
</dbReference>
<protein>
    <recommendedName>
        <fullName evidence="14">Rac GTPase-activating protein 1</fullName>
    </recommendedName>
</protein>
<dbReference type="GO" id="GO:0008270">
    <property type="term" value="F:zinc ion binding"/>
    <property type="evidence" value="ECO:0007669"/>
    <property type="project" value="UniProtKB-KW"/>
</dbReference>
<gene>
    <name evidence="12" type="ORF">CUNI_LOCUS16605</name>
</gene>
<name>A0A8S3ZNA3_9EUPU</name>
<dbReference type="GO" id="GO:0007266">
    <property type="term" value="P:Rho protein signal transduction"/>
    <property type="evidence" value="ECO:0007669"/>
    <property type="project" value="TreeGrafter"/>
</dbReference>
<evidence type="ECO:0000256" key="5">
    <source>
        <dbReference type="ARBA" id="ARBA00022782"/>
    </source>
</evidence>
<evidence type="ECO:0000256" key="9">
    <source>
        <dbReference type="SAM" id="MobiDB-lite"/>
    </source>
</evidence>
<keyword evidence="6" id="KW-0862">Zinc</keyword>
<dbReference type="CDD" id="cd04382">
    <property type="entry name" value="RhoGAP_MgcRacGAP"/>
    <property type="match status" value="1"/>
</dbReference>
<dbReference type="InterPro" id="IPR002219">
    <property type="entry name" value="PKC_DAG/PE"/>
</dbReference>
<dbReference type="Gene3D" id="3.30.60.20">
    <property type="match status" value="1"/>
</dbReference>
<dbReference type="EMBL" id="CAJHNH020004445">
    <property type="protein sequence ID" value="CAG5131047.1"/>
    <property type="molecule type" value="Genomic_DNA"/>
</dbReference>
<dbReference type="GO" id="GO:0097149">
    <property type="term" value="C:centralspindlin complex"/>
    <property type="evidence" value="ECO:0007669"/>
    <property type="project" value="TreeGrafter"/>
</dbReference>
<dbReference type="Pfam" id="PF00620">
    <property type="entry name" value="RhoGAP"/>
    <property type="match status" value="1"/>
</dbReference>
<evidence type="ECO:0008006" key="14">
    <source>
        <dbReference type="Google" id="ProtNLM"/>
    </source>
</evidence>
<keyword evidence="7" id="KW-0744">Spermatogenesis</keyword>
<dbReference type="PANTHER" id="PTHR46199:SF3">
    <property type="entry name" value="RAC GTPASE-ACTIVATING PROTEIN 1"/>
    <property type="match status" value="1"/>
</dbReference>
<evidence type="ECO:0000313" key="12">
    <source>
        <dbReference type="EMBL" id="CAG5131047.1"/>
    </source>
</evidence>
<dbReference type="InterPro" id="IPR046349">
    <property type="entry name" value="C1-like_sf"/>
</dbReference>
<evidence type="ECO:0000256" key="2">
    <source>
        <dbReference type="ARBA" id="ARBA00022473"/>
    </source>
</evidence>
<dbReference type="OrthoDB" id="2218807at2759"/>
<feature type="region of interest" description="Disordered" evidence="9">
    <location>
        <begin position="163"/>
        <end position="291"/>
    </location>
</feature>
<evidence type="ECO:0000256" key="6">
    <source>
        <dbReference type="ARBA" id="ARBA00022833"/>
    </source>
</evidence>
<dbReference type="SUPFAM" id="SSF48350">
    <property type="entry name" value="GTPase activation domain, GAP"/>
    <property type="match status" value="1"/>
</dbReference>
<dbReference type="GO" id="GO:0030154">
    <property type="term" value="P:cell differentiation"/>
    <property type="evidence" value="ECO:0007669"/>
    <property type="project" value="UniProtKB-KW"/>
</dbReference>
<dbReference type="InterPro" id="IPR000198">
    <property type="entry name" value="RhoGAP_dom"/>
</dbReference>
<keyword evidence="5" id="KW-0221">Differentiation</keyword>
<dbReference type="GO" id="GO:0000281">
    <property type="term" value="P:mitotic cytokinesis"/>
    <property type="evidence" value="ECO:0007669"/>
    <property type="project" value="TreeGrafter"/>
</dbReference>
<dbReference type="GO" id="GO:0005096">
    <property type="term" value="F:GTPase activator activity"/>
    <property type="evidence" value="ECO:0007669"/>
    <property type="project" value="UniProtKB-KW"/>
</dbReference>
<dbReference type="PROSITE" id="PS50238">
    <property type="entry name" value="RHOGAP"/>
    <property type="match status" value="1"/>
</dbReference>
<dbReference type="SUPFAM" id="SSF57889">
    <property type="entry name" value="Cysteine-rich domain"/>
    <property type="match status" value="1"/>
</dbReference>
<dbReference type="PANTHER" id="PTHR46199">
    <property type="entry name" value="RAC GTPASE-ACTIVATING PROTEIN 1"/>
    <property type="match status" value="1"/>
</dbReference>
<feature type="domain" description="Rho-GAP" evidence="11">
    <location>
        <begin position="363"/>
        <end position="552"/>
    </location>
</feature>
<dbReference type="InterPro" id="IPR008936">
    <property type="entry name" value="Rho_GTPase_activation_prot"/>
</dbReference>
<evidence type="ECO:0000256" key="4">
    <source>
        <dbReference type="ARBA" id="ARBA00022771"/>
    </source>
</evidence>
<evidence type="ECO:0000313" key="13">
    <source>
        <dbReference type="Proteomes" id="UP000678393"/>
    </source>
</evidence>
<evidence type="ECO:0000256" key="7">
    <source>
        <dbReference type="ARBA" id="ARBA00022871"/>
    </source>
</evidence>
<dbReference type="GO" id="GO:0032154">
    <property type="term" value="C:cleavage furrow"/>
    <property type="evidence" value="ECO:0007669"/>
    <property type="project" value="TreeGrafter"/>
</dbReference>
<proteinExistence type="predicted"/>